<feature type="domain" description="UspA" evidence="2">
    <location>
        <begin position="216"/>
        <end position="275"/>
    </location>
</feature>
<dbReference type="RefSeq" id="WP_161141887.1">
    <property type="nucleotide sequence ID" value="NZ_SPKJ01000080.1"/>
</dbReference>
<protein>
    <submittedName>
        <fullName evidence="3">Universal stress protein</fullName>
    </submittedName>
</protein>
<accession>A0A964WV01</accession>
<dbReference type="InterPro" id="IPR006015">
    <property type="entry name" value="Universal_stress_UspA"/>
</dbReference>
<evidence type="ECO:0000256" key="1">
    <source>
        <dbReference type="ARBA" id="ARBA00008791"/>
    </source>
</evidence>
<reference evidence="3" key="1">
    <citation type="submission" date="2019-03" db="EMBL/GenBank/DDBJ databases">
        <title>Afifella sp. nov., isolated from activated sludge.</title>
        <authorList>
            <person name="Li Q."/>
            <person name="Liu Y."/>
        </authorList>
    </citation>
    <scope>NUCLEOTIDE SEQUENCE</scope>
    <source>
        <strain evidence="3">L72</strain>
    </source>
</reference>
<dbReference type="Gene3D" id="3.40.50.12370">
    <property type="match status" value="1"/>
</dbReference>
<name>A0A964WV01_9HYPH</name>
<gene>
    <name evidence="3" type="ORF">E4O86_17700</name>
</gene>
<dbReference type="Proteomes" id="UP000773614">
    <property type="component" value="Unassembled WGS sequence"/>
</dbReference>
<evidence type="ECO:0000313" key="3">
    <source>
        <dbReference type="EMBL" id="MYZ49548.1"/>
    </source>
</evidence>
<dbReference type="SUPFAM" id="SSF52402">
    <property type="entry name" value="Adenine nucleotide alpha hydrolases-like"/>
    <property type="match status" value="1"/>
</dbReference>
<dbReference type="PRINTS" id="PR01438">
    <property type="entry name" value="UNVRSLSTRESS"/>
</dbReference>
<comment type="similarity">
    <text evidence="1">Belongs to the universal stress protein A family.</text>
</comment>
<keyword evidence="4" id="KW-1185">Reference proteome</keyword>
<dbReference type="AlphaFoldDB" id="A0A964WV01"/>
<dbReference type="InterPro" id="IPR006016">
    <property type="entry name" value="UspA"/>
</dbReference>
<proteinExistence type="inferred from homology"/>
<sequence length="276" mass="29631">MKTILVPYEGHDRIEATLATACVFGRAFDSYIEAFPLSPPLSPFLAADTVGAPMVYDAAKLDAETKERYRLHFDAVMRARYGEPATASGQPRFRWTDEEPAGDAAVGSTARVFDVTVVGRPGTSVTEPRMATLEAALFDSGRPILIAPPETPETIGRTIAIAWNRSPETARAVAFAKPVLRAADKVFVIATEGGSVPGPSGDALARYLRYNDIACELVEVGRTPNVGEAILSEAARSGADLVVKGAYTQSRLRQIIFGGATRHLIYETTIPVLLAH</sequence>
<comment type="caution">
    <text evidence="3">The sequence shown here is derived from an EMBL/GenBank/DDBJ whole genome shotgun (WGS) entry which is preliminary data.</text>
</comment>
<evidence type="ECO:0000313" key="4">
    <source>
        <dbReference type="Proteomes" id="UP000773614"/>
    </source>
</evidence>
<dbReference type="Pfam" id="PF00582">
    <property type="entry name" value="Usp"/>
    <property type="match status" value="1"/>
</dbReference>
<dbReference type="CDD" id="cd00293">
    <property type="entry name" value="USP-like"/>
    <property type="match status" value="1"/>
</dbReference>
<evidence type="ECO:0000259" key="2">
    <source>
        <dbReference type="Pfam" id="PF00582"/>
    </source>
</evidence>
<dbReference type="EMBL" id="SPKJ01000080">
    <property type="protein sequence ID" value="MYZ49548.1"/>
    <property type="molecule type" value="Genomic_DNA"/>
</dbReference>
<organism evidence="3 4">
    <name type="scientific">Propylenella binzhouense</name>
    <dbReference type="NCBI Taxonomy" id="2555902"/>
    <lineage>
        <taxon>Bacteria</taxon>
        <taxon>Pseudomonadati</taxon>
        <taxon>Pseudomonadota</taxon>
        <taxon>Alphaproteobacteria</taxon>
        <taxon>Hyphomicrobiales</taxon>
        <taxon>Propylenellaceae</taxon>
        <taxon>Propylenella</taxon>
    </lineage>
</organism>
<dbReference type="OrthoDB" id="9804721at2"/>